<dbReference type="InterPro" id="IPR005646">
    <property type="entry name" value="FapA"/>
</dbReference>
<dbReference type="AlphaFoldDB" id="A0A6A7N2V6"/>
<gene>
    <name evidence="2" type="ORF">GEV02_14270</name>
</gene>
<reference evidence="2 3" key="1">
    <citation type="submission" date="2019-10" db="EMBL/GenBank/DDBJ databases">
        <title>Two novel species isolated from a subtropical stream in China.</title>
        <authorList>
            <person name="Lu H."/>
        </authorList>
    </citation>
    <scope>NUCLEOTIDE SEQUENCE [LARGE SCALE GENOMIC DNA]</scope>
    <source>
        <strain evidence="2 3">FT29W</strain>
    </source>
</reference>
<feature type="domain" description="Flagellar Assembly Protein A N-terminal region" evidence="1">
    <location>
        <begin position="114"/>
        <end position="266"/>
    </location>
</feature>
<evidence type="ECO:0000313" key="2">
    <source>
        <dbReference type="EMBL" id="MQA39317.1"/>
    </source>
</evidence>
<protein>
    <submittedName>
        <fullName evidence="2">DUF342 domain-containing protein</fullName>
    </submittedName>
</protein>
<dbReference type="InterPro" id="IPR046866">
    <property type="entry name" value="FapA_N"/>
</dbReference>
<dbReference type="Proteomes" id="UP000440498">
    <property type="component" value="Unassembled WGS sequence"/>
</dbReference>
<name>A0A6A7N2V6_9BURK</name>
<dbReference type="PANTHER" id="PTHR38032:SF1">
    <property type="entry name" value="RNA-BINDING PROTEIN KHPB N-TERMINAL DOMAIN-CONTAINING PROTEIN"/>
    <property type="match status" value="1"/>
</dbReference>
<sequence>MPIGLAKRPDGIYIDMSLSPLTLAAAINEVFHSHSYFVGLNYPVLVKALYGVGPDLGTPGMTRLASELRVMEDQRIALYKQPKMGRGYAEYYFETLYLDEITLPDGTVIPERPTRLDVDEFVAEMWNKGILFGIEVAAVAAAIASTKADRITVATELEPEPGQDATVVEVSSDLHRSDAPKARADGRIDLGSFQNRFPQIKANVRLLKKLPAVPGHPGFDLSGRMTPAEQPKDLTLRFFAGDGTEAKMLEDGEYLVSTREGFLNVDAKSNRISITDKIVSLDGVSGRTTGNLELAGAYEEFGDVQEQRDVTGGDITVHGNVYGNIHSRGGTVVLDKNLVSGSIANAAGSITVTGVASNSVIHTGKGAVHIGRAENCVISGTIVTLGEASNCEIIADEIRIEVAEGCAVAGRNVEIDSAGPRRRTEMVVYVLVKDVSQFDKEIADLELRVAGFEQANLGYQQEVERIAAIPDVRRYLALAAKLRTQELQLNAEQGQHLRKIAGAVAAELQAIAKLRTDLQAGQTQLKLLQDKLTRVIEQKVEAAGIARCGLRMVSGETTVRTMPFQAEVAALTQLPSKDIKQRLRGTPNGGELLFCDGAGSLDWHLNPRLRPVAG</sequence>
<dbReference type="RefSeq" id="WP_152838647.1">
    <property type="nucleotide sequence ID" value="NZ_WHUG01000005.1"/>
</dbReference>
<evidence type="ECO:0000313" key="3">
    <source>
        <dbReference type="Proteomes" id="UP000440498"/>
    </source>
</evidence>
<dbReference type="EMBL" id="WHUG01000005">
    <property type="protein sequence ID" value="MQA39317.1"/>
    <property type="molecule type" value="Genomic_DNA"/>
</dbReference>
<keyword evidence="3" id="KW-1185">Reference proteome</keyword>
<proteinExistence type="predicted"/>
<accession>A0A6A7N2V6</accession>
<evidence type="ECO:0000259" key="1">
    <source>
        <dbReference type="Pfam" id="PF20250"/>
    </source>
</evidence>
<dbReference type="Pfam" id="PF20250">
    <property type="entry name" value="FapA_N"/>
    <property type="match status" value="1"/>
</dbReference>
<comment type="caution">
    <text evidence="2">The sequence shown here is derived from an EMBL/GenBank/DDBJ whole genome shotgun (WGS) entry which is preliminary data.</text>
</comment>
<dbReference type="PANTHER" id="PTHR38032">
    <property type="entry name" value="POLYMERASE-RELATED"/>
    <property type="match status" value="1"/>
</dbReference>
<organism evidence="2 3">
    <name type="scientific">Rugamonas aquatica</name>
    <dbReference type="NCBI Taxonomy" id="2743357"/>
    <lineage>
        <taxon>Bacteria</taxon>
        <taxon>Pseudomonadati</taxon>
        <taxon>Pseudomonadota</taxon>
        <taxon>Betaproteobacteria</taxon>
        <taxon>Burkholderiales</taxon>
        <taxon>Oxalobacteraceae</taxon>
        <taxon>Telluria group</taxon>
        <taxon>Rugamonas</taxon>
    </lineage>
</organism>